<dbReference type="InterPro" id="IPR008928">
    <property type="entry name" value="6-hairpin_glycosidase_sf"/>
</dbReference>
<reference evidence="4" key="1">
    <citation type="submission" date="2020-02" db="EMBL/GenBank/DDBJ databases">
        <authorList>
            <person name="Shen X.-R."/>
            <person name="Zhang Y.-X."/>
        </authorList>
    </citation>
    <scope>NUCLEOTIDE SEQUENCE</scope>
    <source>
        <strain evidence="4">SYP-B3998</strain>
    </source>
</reference>
<organism evidence="4">
    <name type="scientific">Paenibacillus sp. SYP-B3998</name>
    <dbReference type="NCBI Taxonomy" id="2678564"/>
    <lineage>
        <taxon>Bacteria</taxon>
        <taxon>Bacillati</taxon>
        <taxon>Bacillota</taxon>
        <taxon>Bacilli</taxon>
        <taxon>Bacillales</taxon>
        <taxon>Paenibacillaceae</taxon>
        <taxon>Paenibacillus</taxon>
    </lineage>
</organism>
<dbReference type="Pfam" id="PF22124">
    <property type="entry name" value="Glyco_hydro_95_cat"/>
    <property type="match status" value="1"/>
</dbReference>
<dbReference type="GO" id="GO:0005975">
    <property type="term" value="P:carbohydrate metabolic process"/>
    <property type="evidence" value="ECO:0007669"/>
    <property type="project" value="InterPro"/>
</dbReference>
<dbReference type="Pfam" id="PF21307">
    <property type="entry name" value="Glyco_hydro_95_C"/>
    <property type="match status" value="1"/>
</dbReference>
<dbReference type="PANTHER" id="PTHR31084">
    <property type="entry name" value="ALPHA-L-FUCOSIDASE 2"/>
    <property type="match status" value="1"/>
</dbReference>
<dbReference type="Gene3D" id="1.50.10.10">
    <property type="match status" value="1"/>
</dbReference>
<dbReference type="PIRSF" id="PIRSF007663">
    <property type="entry name" value="UCP007663"/>
    <property type="match status" value="1"/>
</dbReference>
<dbReference type="RefSeq" id="WP_163943095.1">
    <property type="nucleotide sequence ID" value="NZ_JAAIKC010000001.1"/>
</dbReference>
<proteinExistence type="predicted"/>
<evidence type="ECO:0000313" key="4">
    <source>
        <dbReference type="EMBL" id="NEW05782.1"/>
    </source>
</evidence>
<accession>A0A6G3ZUG6</accession>
<dbReference type="InterPro" id="IPR012341">
    <property type="entry name" value="6hp_glycosidase-like_sf"/>
</dbReference>
<comment type="caution">
    <text evidence="4">The sequence shown here is derived from an EMBL/GenBank/DDBJ whole genome shotgun (WGS) entry which is preliminary data.</text>
</comment>
<feature type="domain" description="Glycosyl hydrolase family 95 N-terminal" evidence="1">
    <location>
        <begin position="6"/>
        <end position="239"/>
    </location>
</feature>
<keyword evidence="4" id="KW-0378">Hydrolase</keyword>
<dbReference type="GO" id="GO:0004560">
    <property type="term" value="F:alpha-L-fucosidase activity"/>
    <property type="evidence" value="ECO:0007669"/>
    <property type="project" value="InterPro"/>
</dbReference>
<feature type="domain" description="Glycosyl hydrolase family 95 catalytic" evidence="3">
    <location>
        <begin position="258"/>
        <end position="664"/>
    </location>
</feature>
<dbReference type="Pfam" id="PF14498">
    <property type="entry name" value="Glyco_hyd_65N_2"/>
    <property type="match status" value="1"/>
</dbReference>
<sequence length="762" mass="85659">MSNTKLWYRNSAKSWVQALPIGNGRLGGMVFGKTDEELIGLNEDSVWYGGPNDRMNPEAPVYFPQIRKLLMAGQVEEAQYLARLVFTPTPKYASPYQPLGDLNIWLDRHHGKVTDYYRELDLDSGIARVDYRKDGVAYRREIFSSAVDQVMIVHLTCEKPNHISLSTSLSRRPFDQGVKRLSENTLAMQGQCGPGGVVYCGLLHALTEGGTVRVIGDFISVEKASSVTLFVAAGTTFRSPDPLATCTEQLQSALGKTYSELRTDHVQEHQRQFRRMTLELGGELEQELSQLPTDERLTRVQAGETDAGLISLYFQYGRYLLLASSRPGTLPANLQGIWNDQFKPSWECNYTTNINLQMNYWPAEVCNLSECHEPLFDFLDQLRINGRQTARTMYNCRGFVVHHNTNLWADTFINGQLVRANTWPTGGAWLALHLWEHFRYGQNMEFLSERAYPTLKEAAEFLLDYLVEDGQGRMVTGPSVSPENNYYLPGGGIGFLCMGPTMDLQIVRTLFSSCIEAASLLQTDFEFVELLQAALLRIPNLQIGKYGQLQEWLEDYEEPEPGHRHISQLFALHPGEMITAEQTPDWAHAAKVTLERRLTNGGGHTGWSRAWIINFWARLQEGERAYEHIQALLQSSTHPNLFDDHPPFQIDGNFGGTAAIAEMLIQSHAGEIRLLPALPAVWKNGRITGLRARGGLEVDLAWEDGQLSSAVMKMKASGKCRIRSVKGLQISLNGVLIQVKALEPSLFEFETQEGTTYIITSE</sequence>
<gene>
    <name evidence="4" type="ORF">GK047_07090</name>
</gene>
<evidence type="ECO:0000259" key="3">
    <source>
        <dbReference type="Pfam" id="PF22124"/>
    </source>
</evidence>
<evidence type="ECO:0000259" key="1">
    <source>
        <dbReference type="Pfam" id="PF14498"/>
    </source>
</evidence>
<dbReference type="FunFam" id="1.50.10.10:FF:000028">
    <property type="entry name" value="Alpha-L-fucosidase 2"/>
    <property type="match status" value="1"/>
</dbReference>
<dbReference type="EMBL" id="JAAIKC010000001">
    <property type="protein sequence ID" value="NEW05782.1"/>
    <property type="molecule type" value="Genomic_DNA"/>
</dbReference>
<dbReference type="PANTHER" id="PTHR31084:SF0">
    <property type="entry name" value="ALPHA-L-FUCOSIDASE 2"/>
    <property type="match status" value="1"/>
</dbReference>
<name>A0A6G3ZUG6_9BACL</name>
<dbReference type="InterPro" id="IPR049053">
    <property type="entry name" value="AFCA-like_C"/>
</dbReference>
<protein>
    <submittedName>
        <fullName evidence="4">Glycoside hydrolase family 95 protein</fullName>
    </submittedName>
</protein>
<dbReference type="InterPro" id="IPR016518">
    <property type="entry name" value="Alpha-L-fucosidase"/>
</dbReference>
<dbReference type="InterPro" id="IPR027414">
    <property type="entry name" value="GH95_N_dom"/>
</dbReference>
<feature type="domain" description="Alpha fucosidase A-like C-terminal" evidence="2">
    <location>
        <begin position="666"/>
        <end position="759"/>
    </location>
</feature>
<evidence type="ECO:0000259" key="2">
    <source>
        <dbReference type="Pfam" id="PF21307"/>
    </source>
</evidence>
<dbReference type="AlphaFoldDB" id="A0A6G3ZUG6"/>
<dbReference type="InterPro" id="IPR054363">
    <property type="entry name" value="GH95_cat"/>
</dbReference>
<dbReference type="SUPFAM" id="SSF48208">
    <property type="entry name" value="Six-hairpin glycosidases"/>
    <property type="match status" value="1"/>
</dbReference>